<reference evidence="10" key="1">
    <citation type="submission" date="2023-02" db="EMBL/GenBank/DDBJ databases">
        <authorList>
            <person name="Palmer J.M."/>
        </authorList>
    </citation>
    <scope>NUCLEOTIDE SEQUENCE</scope>
    <source>
        <strain evidence="10">FW57</strain>
    </source>
</reference>
<evidence type="ECO:0000256" key="8">
    <source>
        <dbReference type="SAM" id="SignalP"/>
    </source>
</evidence>
<proteinExistence type="predicted"/>
<dbReference type="GO" id="GO:0005886">
    <property type="term" value="C:plasma membrane"/>
    <property type="evidence" value="ECO:0007669"/>
    <property type="project" value="TreeGrafter"/>
</dbReference>
<dbReference type="SMART" id="SM00321">
    <property type="entry name" value="WSC"/>
    <property type="match status" value="2"/>
</dbReference>
<sequence length="482" mass="50607">MASARSNTGLRVASLVYLASLASALPALGDFRFQGCYTDNRDQRSLTGKKSFDPNMTLQMCAATCNGYQWFGVEYGSQCYCGTSLASTAEKRPGAECSMKCGGHRCQTCGEADRLTVFWTGHETNVKNLETVGGFRYQSCWTDDAKARSLTGSEHPRSDMTVEKCAGFCGGFKYFGVESGGECYCGNDLGGAAGPEAECSELCAGNPAEWCGGPDRLNLYVAVESSTSSELPATSTASSSAQSTTTSETTTTVEAETTSTPESTSTAELTPTPAESTTTTTTPEATPTLPAEDSTTTPPEATPTLPAEEPTTTAPETTPTPPAPEFTNVIANGGFEDGKLWQLYSSGGMDNVISSSLSTERVHSGSTALKTVFSNISNGSRQFTQAVQLTAGATYEASWWIWSENAQALTDVRMVVTGGGTSLSFDAPTSGQPVGQWFKVSKTFTAASSSAASVYFALIGNRNSAAAPNVLYVDDISIVRVA</sequence>
<evidence type="ECO:0000313" key="10">
    <source>
        <dbReference type="EMBL" id="KAG7287091.1"/>
    </source>
</evidence>
<organism evidence="10 11">
    <name type="scientific">Staphylotrichum longicolle</name>
    <dbReference type="NCBI Taxonomy" id="669026"/>
    <lineage>
        <taxon>Eukaryota</taxon>
        <taxon>Fungi</taxon>
        <taxon>Dikarya</taxon>
        <taxon>Ascomycota</taxon>
        <taxon>Pezizomycotina</taxon>
        <taxon>Sordariomycetes</taxon>
        <taxon>Sordariomycetidae</taxon>
        <taxon>Sordariales</taxon>
        <taxon>Chaetomiaceae</taxon>
        <taxon>Staphylotrichum</taxon>
    </lineage>
</organism>
<dbReference type="Pfam" id="PF01822">
    <property type="entry name" value="WSC"/>
    <property type="match status" value="2"/>
</dbReference>
<evidence type="ECO:0000256" key="3">
    <source>
        <dbReference type="ARBA" id="ARBA00022729"/>
    </source>
</evidence>
<protein>
    <recommendedName>
        <fullName evidence="9">WSC domain-containing protein</fullName>
    </recommendedName>
</protein>
<dbReference type="InterPro" id="IPR008979">
    <property type="entry name" value="Galactose-bd-like_sf"/>
</dbReference>
<dbReference type="EMBL" id="JAHCVI010000003">
    <property type="protein sequence ID" value="KAG7287091.1"/>
    <property type="molecule type" value="Genomic_DNA"/>
</dbReference>
<dbReference type="PROSITE" id="PS51212">
    <property type="entry name" value="WSC"/>
    <property type="match status" value="2"/>
</dbReference>
<comment type="caution">
    <text evidence="10">The sequence shown here is derived from an EMBL/GenBank/DDBJ whole genome shotgun (WGS) entry which is preliminary data.</text>
</comment>
<keyword evidence="3 8" id="KW-0732">Signal</keyword>
<feature type="compositionally biased region" description="Low complexity" evidence="7">
    <location>
        <begin position="228"/>
        <end position="317"/>
    </location>
</feature>
<feature type="chain" id="PRO_5042101456" description="WSC domain-containing protein" evidence="8">
    <location>
        <begin position="25"/>
        <end position="482"/>
    </location>
</feature>
<feature type="domain" description="WSC" evidence="9">
    <location>
        <begin position="134"/>
        <end position="223"/>
    </location>
</feature>
<evidence type="ECO:0000256" key="2">
    <source>
        <dbReference type="ARBA" id="ARBA00022692"/>
    </source>
</evidence>
<keyword evidence="2" id="KW-0812">Transmembrane</keyword>
<evidence type="ECO:0000256" key="5">
    <source>
        <dbReference type="ARBA" id="ARBA00023136"/>
    </source>
</evidence>
<dbReference type="Proteomes" id="UP001197093">
    <property type="component" value="Unassembled WGS sequence"/>
</dbReference>
<evidence type="ECO:0000256" key="6">
    <source>
        <dbReference type="ARBA" id="ARBA00023180"/>
    </source>
</evidence>
<evidence type="ECO:0000259" key="9">
    <source>
        <dbReference type="PROSITE" id="PS51212"/>
    </source>
</evidence>
<dbReference type="PANTHER" id="PTHR24269:SF16">
    <property type="entry name" value="PROTEIN SLG1"/>
    <property type="match status" value="1"/>
</dbReference>
<dbReference type="Gene3D" id="2.60.120.260">
    <property type="entry name" value="Galactose-binding domain-like"/>
    <property type="match status" value="1"/>
</dbReference>
<dbReference type="InterPro" id="IPR002889">
    <property type="entry name" value="WSC_carb-bd"/>
</dbReference>
<name>A0AAD4ETG5_9PEZI</name>
<dbReference type="InterPro" id="IPR051836">
    <property type="entry name" value="Kremen_rcpt"/>
</dbReference>
<evidence type="ECO:0000256" key="7">
    <source>
        <dbReference type="SAM" id="MobiDB-lite"/>
    </source>
</evidence>
<gene>
    <name evidence="10" type="ORF">NEMBOFW57_006596</name>
</gene>
<accession>A0AAD4ETG5</accession>
<evidence type="ECO:0000256" key="4">
    <source>
        <dbReference type="ARBA" id="ARBA00022989"/>
    </source>
</evidence>
<evidence type="ECO:0000256" key="1">
    <source>
        <dbReference type="ARBA" id="ARBA00004167"/>
    </source>
</evidence>
<comment type="subcellular location">
    <subcellularLocation>
        <location evidence="1">Membrane</location>
        <topology evidence="1">Single-pass membrane protein</topology>
    </subcellularLocation>
</comment>
<dbReference type="SUPFAM" id="SSF49785">
    <property type="entry name" value="Galactose-binding domain-like"/>
    <property type="match status" value="1"/>
</dbReference>
<dbReference type="PANTHER" id="PTHR24269">
    <property type="entry name" value="KREMEN PROTEIN"/>
    <property type="match status" value="1"/>
</dbReference>
<keyword evidence="5" id="KW-0472">Membrane</keyword>
<keyword evidence="6" id="KW-0325">Glycoprotein</keyword>
<dbReference type="AlphaFoldDB" id="A0AAD4ETG5"/>
<keyword evidence="11" id="KW-1185">Reference proteome</keyword>
<feature type="domain" description="WSC" evidence="9">
    <location>
        <begin position="30"/>
        <end position="121"/>
    </location>
</feature>
<feature type="signal peptide" evidence="8">
    <location>
        <begin position="1"/>
        <end position="24"/>
    </location>
</feature>
<feature type="region of interest" description="Disordered" evidence="7">
    <location>
        <begin position="228"/>
        <end position="329"/>
    </location>
</feature>
<evidence type="ECO:0000313" key="11">
    <source>
        <dbReference type="Proteomes" id="UP001197093"/>
    </source>
</evidence>
<keyword evidence="4" id="KW-1133">Transmembrane helix</keyword>